<dbReference type="AlphaFoldDB" id="A0A1X7D669"/>
<organism evidence="2 3">
    <name type="scientific">Desulfovibrio gilichinskyi</name>
    <dbReference type="NCBI Taxonomy" id="1519643"/>
    <lineage>
        <taxon>Bacteria</taxon>
        <taxon>Pseudomonadati</taxon>
        <taxon>Thermodesulfobacteriota</taxon>
        <taxon>Desulfovibrionia</taxon>
        <taxon>Desulfovibrionales</taxon>
        <taxon>Desulfovibrionaceae</taxon>
        <taxon>Desulfovibrio</taxon>
    </lineage>
</organism>
<dbReference type="RefSeq" id="WP_137982508.1">
    <property type="nucleotide sequence ID" value="NZ_FWZU01000002.1"/>
</dbReference>
<dbReference type="Gene3D" id="2.60.40.4150">
    <property type="entry name" value="Type VI secretion system, lipoprotein SciN"/>
    <property type="match status" value="1"/>
</dbReference>
<dbReference type="OrthoDB" id="5454456at2"/>
<dbReference type="InterPro" id="IPR038706">
    <property type="entry name" value="Type_VI_SciN-like_sf"/>
</dbReference>
<accession>A0A1X7D669</accession>
<dbReference type="EMBL" id="FWZU01000002">
    <property type="protein sequence ID" value="SMF09590.1"/>
    <property type="molecule type" value="Genomic_DNA"/>
</dbReference>
<feature type="signal peptide" evidence="1">
    <location>
        <begin position="1"/>
        <end position="23"/>
    </location>
</feature>
<reference evidence="3" key="1">
    <citation type="submission" date="2017-04" db="EMBL/GenBank/DDBJ databases">
        <authorList>
            <person name="Varghese N."/>
            <person name="Submissions S."/>
        </authorList>
    </citation>
    <scope>NUCLEOTIDE SEQUENCE [LARGE SCALE GENOMIC DNA]</scope>
    <source>
        <strain evidence="3">K3S</strain>
    </source>
</reference>
<evidence type="ECO:0000313" key="2">
    <source>
        <dbReference type="EMBL" id="SMF09590.1"/>
    </source>
</evidence>
<feature type="chain" id="PRO_5012191640" evidence="1">
    <location>
        <begin position="24"/>
        <end position="193"/>
    </location>
</feature>
<sequence>MHSKYLIPPILLLLLLTAGGCGGGNKPVNPTEVTTPASSPDQIKWTYQVNAISFKLGVAKDLNKYDDAPHTLLLCFYQLSDLNKFNEMTGNPAGISKLFNCTSFGPSVTQVRREFVQPGTNATITMDRAEGTKFVGVAAGYYNLQGDGATRTWQIPMDVTSTGMLWWSDTWYAPAKLDAMIILGPNEIQKVGE</sequence>
<keyword evidence="3" id="KW-1185">Reference proteome</keyword>
<proteinExistence type="predicted"/>
<protein>
    <submittedName>
        <fullName evidence="2">Predicted component of the type VI protein secretion system</fullName>
    </submittedName>
</protein>
<name>A0A1X7D669_9BACT</name>
<gene>
    <name evidence="2" type="ORF">SAMN06295933_1706</name>
</gene>
<dbReference type="Proteomes" id="UP000192906">
    <property type="component" value="Unassembled WGS sequence"/>
</dbReference>
<evidence type="ECO:0000256" key="1">
    <source>
        <dbReference type="SAM" id="SignalP"/>
    </source>
</evidence>
<dbReference type="STRING" id="1519643.SAMN06295933_1706"/>
<dbReference type="InterPro" id="IPR017734">
    <property type="entry name" value="T6SS_SciN"/>
</dbReference>
<dbReference type="Pfam" id="PF12790">
    <property type="entry name" value="T6SS-SciN"/>
    <property type="match status" value="1"/>
</dbReference>
<dbReference type="PROSITE" id="PS51257">
    <property type="entry name" value="PROKAR_LIPOPROTEIN"/>
    <property type="match status" value="1"/>
</dbReference>
<keyword evidence="1" id="KW-0732">Signal</keyword>
<evidence type="ECO:0000313" key="3">
    <source>
        <dbReference type="Proteomes" id="UP000192906"/>
    </source>
</evidence>